<dbReference type="Proteomes" id="UP001179181">
    <property type="component" value="Unassembled WGS sequence"/>
</dbReference>
<proteinExistence type="predicted"/>
<protein>
    <submittedName>
        <fullName evidence="1">Uncharacterized protein</fullName>
    </submittedName>
</protein>
<sequence length="39" mass="4680">MSTKKIVHASSTYDFFRNKKLIFVKMLINNVLTQKIRKH</sequence>
<name>A0ABX0UH58_9BACT</name>
<reference evidence="1 2" key="1">
    <citation type="submission" date="2020-03" db="EMBL/GenBank/DDBJ databases">
        <title>Genomic Encyclopedia of Type Strains, Phase IV (KMG-IV): sequencing the most valuable type-strain genomes for metagenomic binning, comparative biology and taxonomic classification.</title>
        <authorList>
            <person name="Goeker M."/>
        </authorList>
    </citation>
    <scope>NUCLEOTIDE SEQUENCE [LARGE SCALE GENOMIC DNA]</scope>
    <source>
        <strain evidence="1 2">DSM 102865</strain>
    </source>
</reference>
<organism evidence="1 2">
    <name type="scientific">Dyadobacter arcticus</name>
    <dbReference type="NCBI Taxonomy" id="1078754"/>
    <lineage>
        <taxon>Bacteria</taxon>
        <taxon>Pseudomonadati</taxon>
        <taxon>Bacteroidota</taxon>
        <taxon>Cytophagia</taxon>
        <taxon>Cytophagales</taxon>
        <taxon>Spirosomataceae</taxon>
        <taxon>Dyadobacter</taxon>
    </lineage>
</organism>
<keyword evidence="2" id="KW-1185">Reference proteome</keyword>
<evidence type="ECO:0000313" key="2">
    <source>
        <dbReference type="Proteomes" id="UP001179181"/>
    </source>
</evidence>
<comment type="caution">
    <text evidence="1">The sequence shown here is derived from an EMBL/GenBank/DDBJ whole genome shotgun (WGS) entry which is preliminary data.</text>
</comment>
<dbReference type="EMBL" id="JAASQJ010000001">
    <property type="protein sequence ID" value="NIJ50910.1"/>
    <property type="molecule type" value="Genomic_DNA"/>
</dbReference>
<accession>A0ABX0UH58</accession>
<gene>
    <name evidence="1" type="ORF">FHS68_000066</name>
</gene>
<evidence type="ECO:0000313" key="1">
    <source>
        <dbReference type="EMBL" id="NIJ50910.1"/>
    </source>
</evidence>